<keyword evidence="5" id="KW-0804">Transcription</keyword>
<dbReference type="CDD" id="cd06171">
    <property type="entry name" value="Sigma70_r4"/>
    <property type="match status" value="1"/>
</dbReference>
<keyword evidence="4" id="KW-0238">DNA-binding</keyword>
<evidence type="ECO:0000256" key="3">
    <source>
        <dbReference type="ARBA" id="ARBA00023082"/>
    </source>
</evidence>
<dbReference type="GO" id="GO:0003677">
    <property type="term" value="F:DNA binding"/>
    <property type="evidence" value="ECO:0007669"/>
    <property type="project" value="UniProtKB-KW"/>
</dbReference>
<feature type="domain" description="RNA polymerase sigma-70 region 4" evidence="7">
    <location>
        <begin position="263"/>
        <end position="312"/>
    </location>
</feature>
<gene>
    <name evidence="8" type="ORF">E6K73_01730</name>
</gene>
<sequence length="320" mass="36234">MLLLGHAELEIPEGRRVSGLPVRNASQRERNQTDHDQECATESHAYLLRATRTRVFFRGPERSTPAIRRRTRVWSSGRPSAPTSCAAARMGLRSWRVRGAAWLACPGASPRTARPIRPRSRNPLETPALQGRTMSLTDQERDHRSLLRVQEGDSRALEELYDRYTPLLYPVAFRILRRAADAEDALQEAWLQVWRRAVTYDPRRGTVAAWLLTVARTRALDRYRSLAARGRAESSVDPEAGARPPEPSASAVHAQLGERVWSALAQLQPQQRQVLEIAYFEGLSQSEVAARLNAPLGTVKSWTRQGLLRLREILPQEEWM</sequence>
<dbReference type="SUPFAM" id="SSF88659">
    <property type="entry name" value="Sigma3 and sigma4 domains of RNA polymerase sigma factors"/>
    <property type="match status" value="1"/>
</dbReference>
<reference evidence="8 9" key="1">
    <citation type="journal article" date="2019" name="Nat. Microbiol.">
        <title>Mediterranean grassland soil C-N compound turnover is dependent on rainfall and depth, and is mediated by genomically divergent microorganisms.</title>
        <authorList>
            <person name="Diamond S."/>
            <person name="Andeer P.F."/>
            <person name="Li Z."/>
            <person name="Crits-Christoph A."/>
            <person name="Burstein D."/>
            <person name="Anantharaman K."/>
            <person name="Lane K.R."/>
            <person name="Thomas B.C."/>
            <person name="Pan C."/>
            <person name="Northen T.R."/>
            <person name="Banfield J.F."/>
        </authorList>
    </citation>
    <scope>NUCLEOTIDE SEQUENCE [LARGE SCALE GENOMIC DNA]</scope>
    <source>
        <strain evidence="8">WS_3</strain>
    </source>
</reference>
<evidence type="ECO:0000313" key="8">
    <source>
        <dbReference type="EMBL" id="TMQ53105.1"/>
    </source>
</evidence>
<dbReference type="InterPro" id="IPR007627">
    <property type="entry name" value="RNA_pol_sigma70_r2"/>
</dbReference>
<dbReference type="InterPro" id="IPR013324">
    <property type="entry name" value="RNA_pol_sigma_r3/r4-like"/>
</dbReference>
<dbReference type="AlphaFoldDB" id="A0A538SP16"/>
<dbReference type="GO" id="GO:0016987">
    <property type="term" value="F:sigma factor activity"/>
    <property type="evidence" value="ECO:0007669"/>
    <property type="project" value="UniProtKB-KW"/>
</dbReference>
<dbReference type="InterPro" id="IPR013325">
    <property type="entry name" value="RNA_pol_sigma_r2"/>
</dbReference>
<dbReference type="Proteomes" id="UP000320184">
    <property type="component" value="Unassembled WGS sequence"/>
</dbReference>
<evidence type="ECO:0000256" key="1">
    <source>
        <dbReference type="ARBA" id="ARBA00010641"/>
    </source>
</evidence>
<dbReference type="PANTHER" id="PTHR43133:SF62">
    <property type="entry name" value="RNA POLYMERASE SIGMA FACTOR SIGZ"/>
    <property type="match status" value="1"/>
</dbReference>
<evidence type="ECO:0000259" key="6">
    <source>
        <dbReference type="Pfam" id="PF04542"/>
    </source>
</evidence>
<dbReference type="GO" id="GO:0006352">
    <property type="term" value="P:DNA-templated transcription initiation"/>
    <property type="evidence" value="ECO:0007669"/>
    <property type="project" value="InterPro"/>
</dbReference>
<feature type="domain" description="RNA polymerase sigma-70 region 2" evidence="6">
    <location>
        <begin position="160"/>
        <end position="227"/>
    </location>
</feature>
<dbReference type="Pfam" id="PF04542">
    <property type="entry name" value="Sigma70_r2"/>
    <property type="match status" value="1"/>
</dbReference>
<organism evidence="8 9">
    <name type="scientific">Eiseniibacteriota bacterium</name>
    <dbReference type="NCBI Taxonomy" id="2212470"/>
    <lineage>
        <taxon>Bacteria</taxon>
        <taxon>Candidatus Eiseniibacteriota</taxon>
    </lineage>
</organism>
<keyword evidence="2" id="KW-0805">Transcription regulation</keyword>
<dbReference type="Gene3D" id="1.10.10.10">
    <property type="entry name" value="Winged helix-like DNA-binding domain superfamily/Winged helix DNA-binding domain"/>
    <property type="match status" value="1"/>
</dbReference>
<dbReference type="InterPro" id="IPR036388">
    <property type="entry name" value="WH-like_DNA-bd_sf"/>
</dbReference>
<name>A0A538SP16_UNCEI</name>
<keyword evidence="3" id="KW-0731">Sigma factor</keyword>
<comment type="similarity">
    <text evidence="1">Belongs to the sigma-70 factor family. ECF subfamily.</text>
</comment>
<dbReference type="Gene3D" id="1.10.1740.10">
    <property type="match status" value="1"/>
</dbReference>
<dbReference type="SUPFAM" id="SSF88946">
    <property type="entry name" value="Sigma2 domain of RNA polymerase sigma factors"/>
    <property type="match status" value="1"/>
</dbReference>
<evidence type="ECO:0000313" key="9">
    <source>
        <dbReference type="Proteomes" id="UP000320184"/>
    </source>
</evidence>
<dbReference type="InterPro" id="IPR039425">
    <property type="entry name" value="RNA_pol_sigma-70-like"/>
</dbReference>
<protein>
    <submittedName>
        <fullName evidence="8">Sigma-70 family RNA polymerase sigma factor</fullName>
    </submittedName>
</protein>
<evidence type="ECO:0000259" key="7">
    <source>
        <dbReference type="Pfam" id="PF04545"/>
    </source>
</evidence>
<dbReference type="InterPro" id="IPR007630">
    <property type="entry name" value="RNA_pol_sigma70_r4"/>
</dbReference>
<dbReference type="Pfam" id="PF04545">
    <property type="entry name" value="Sigma70_r4"/>
    <property type="match status" value="1"/>
</dbReference>
<proteinExistence type="inferred from homology"/>
<evidence type="ECO:0000256" key="2">
    <source>
        <dbReference type="ARBA" id="ARBA00023015"/>
    </source>
</evidence>
<dbReference type="EMBL" id="VBOT01000022">
    <property type="protein sequence ID" value="TMQ53105.1"/>
    <property type="molecule type" value="Genomic_DNA"/>
</dbReference>
<accession>A0A538SP16</accession>
<dbReference type="NCBIfam" id="TIGR02937">
    <property type="entry name" value="sigma70-ECF"/>
    <property type="match status" value="1"/>
</dbReference>
<dbReference type="PANTHER" id="PTHR43133">
    <property type="entry name" value="RNA POLYMERASE ECF-TYPE SIGMA FACTO"/>
    <property type="match status" value="1"/>
</dbReference>
<evidence type="ECO:0000256" key="4">
    <source>
        <dbReference type="ARBA" id="ARBA00023125"/>
    </source>
</evidence>
<comment type="caution">
    <text evidence="8">The sequence shown here is derived from an EMBL/GenBank/DDBJ whole genome shotgun (WGS) entry which is preliminary data.</text>
</comment>
<evidence type="ECO:0000256" key="5">
    <source>
        <dbReference type="ARBA" id="ARBA00023163"/>
    </source>
</evidence>
<dbReference type="InterPro" id="IPR014284">
    <property type="entry name" value="RNA_pol_sigma-70_dom"/>
</dbReference>